<feature type="region of interest" description="Disordered" evidence="1">
    <location>
        <begin position="47"/>
        <end position="80"/>
    </location>
</feature>
<dbReference type="Proteomes" id="UP000663419">
    <property type="component" value="Chromosome 1"/>
</dbReference>
<evidence type="ECO:0000256" key="1">
    <source>
        <dbReference type="SAM" id="MobiDB-lite"/>
    </source>
</evidence>
<gene>
    <name evidence="2" type="ORF">I7I53_10536</name>
</gene>
<sequence length="243" mass="27681">MKAELEIMTKLLLPCRQGSGRSFAQLKTVRPLMGTTRLQALQTVSSKLKISRRRSRRDLKQKKKTDVVEQRNEKRRGKEVALGQLLGRLDPTAHHNNEPNDPGCIMARTEKSSLPLVQQTYMYRDMKKRKPIGDVHEILKDNEGNHGGIMNKSRGSHDPSSVWNIYSGVYDSYAVLILCWSILWSILYWTLCLQPFRDGQFHESQPLARFLLQTVLLSFSLLARDGALSVAPSLFTFLSEPSL</sequence>
<evidence type="ECO:0000313" key="2">
    <source>
        <dbReference type="EMBL" id="QSS49996.1"/>
    </source>
</evidence>
<dbReference type="VEuPathDB" id="FungiDB:I7I53_10536"/>
<accession>A0A8A1L7P8</accession>
<feature type="compositionally biased region" description="Basic residues" evidence="1">
    <location>
        <begin position="49"/>
        <end position="63"/>
    </location>
</feature>
<dbReference type="AlphaFoldDB" id="A0A8A1L7P8"/>
<organism evidence="2 3">
    <name type="scientific">Ajellomyces capsulatus (strain H88)</name>
    <name type="common">Darling's disease fungus</name>
    <name type="synonym">Histoplasma capsulatum</name>
    <dbReference type="NCBI Taxonomy" id="544711"/>
    <lineage>
        <taxon>Eukaryota</taxon>
        <taxon>Fungi</taxon>
        <taxon>Dikarya</taxon>
        <taxon>Ascomycota</taxon>
        <taxon>Pezizomycotina</taxon>
        <taxon>Eurotiomycetes</taxon>
        <taxon>Eurotiomycetidae</taxon>
        <taxon>Onygenales</taxon>
        <taxon>Ajellomycetaceae</taxon>
        <taxon>Histoplasma</taxon>
    </lineage>
</organism>
<evidence type="ECO:0000313" key="3">
    <source>
        <dbReference type="Proteomes" id="UP000663419"/>
    </source>
</evidence>
<proteinExistence type="predicted"/>
<dbReference type="EMBL" id="CP069102">
    <property type="protein sequence ID" value="QSS49996.1"/>
    <property type="molecule type" value="Genomic_DNA"/>
</dbReference>
<protein>
    <submittedName>
        <fullName evidence="2">Uncharacterized protein</fullName>
    </submittedName>
</protein>
<reference evidence="2" key="1">
    <citation type="submission" date="2021-01" db="EMBL/GenBank/DDBJ databases">
        <title>Chromosome-level genome assembly of a human fungal pathogen reveals clustering of transcriptionally co-regulated genes.</title>
        <authorList>
            <person name="Voorhies M."/>
            <person name="Cohen S."/>
            <person name="Shea T.P."/>
            <person name="Petrus S."/>
            <person name="Munoz J.F."/>
            <person name="Poplawski S."/>
            <person name="Goldman W.E."/>
            <person name="Michael T."/>
            <person name="Cuomo C.A."/>
            <person name="Sil A."/>
            <person name="Beyhan S."/>
        </authorList>
    </citation>
    <scope>NUCLEOTIDE SEQUENCE</scope>
    <source>
        <strain evidence="2">H88</strain>
    </source>
</reference>
<name>A0A8A1L7P8_AJEC8</name>
<feature type="compositionally biased region" description="Basic and acidic residues" evidence="1">
    <location>
        <begin position="64"/>
        <end position="79"/>
    </location>
</feature>